<dbReference type="PANTHER" id="PTHR46310">
    <property type="entry name" value="AMIDASE 1"/>
    <property type="match status" value="1"/>
</dbReference>
<feature type="domain" description="Amidase" evidence="1">
    <location>
        <begin position="259"/>
        <end position="318"/>
    </location>
</feature>
<protein>
    <submittedName>
        <fullName evidence="2">Amidase signature enzyme</fullName>
    </submittedName>
</protein>
<organism evidence="2 3">
    <name type="scientific">Mollisia scopiformis</name>
    <name type="common">Conifer needle endophyte fungus</name>
    <name type="synonym">Phialocephala scopiformis</name>
    <dbReference type="NCBI Taxonomy" id="149040"/>
    <lineage>
        <taxon>Eukaryota</taxon>
        <taxon>Fungi</taxon>
        <taxon>Dikarya</taxon>
        <taxon>Ascomycota</taxon>
        <taxon>Pezizomycotina</taxon>
        <taxon>Leotiomycetes</taxon>
        <taxon>Helotiales</taxon>
        <taxon>Mollisiaceae</taxon>
        <taxon>Mollisia</taxon>
    </lineage>
</organism>
<dbReference type="PANTHER" id="PTHR46310:SF7">
    <property type="entry name" value="AMIDASE 1"/>
    <property type="match status" value="1"/>
</dbReference>
<dbReference type="InterPro" id="IPR036928">
    <property type="entry name" value="AS_sf"/>
</dbReference>
<reference evidence="2 3" key="1">
    <citation type="submission" date="2015-10" db="EMBL/GenBank/DDBJ databases">
        <title>Full genome of DAOMC 229536 Phialocephala scopiformis, a fungal endophyte of spruce producing the potent anti-insectan compound rugulosin.</title>
        <authorList>
            <consortium name="DOE Joint Genome Institute"/>
            <person name="Walker A.K."/>
            <person name="Frasz S.L."/>
            <person name="Seifert K.A."/>
            <person name="Miller J.D."/>
            <person name="Mondo S.J."/>
            <person name="Labutti K."/>
            <person name="Lipzen A."/>
            <person name="Dockter R."/>
            <person name="Kennedy M."/>
            <person name="Grigoriev I.V."/>
            <person name="Spatafora J.W."/>
        </authorList>
    </citation>
    <scope>NUCLEOTIDE SEQUENCE [LARGE SCALE GENOMIC DNA]</scope>
    <source>
        <strain evidence="2 3">CBS 120377</strain>
    </source>
</reference>
<dbReference type="Proteomes" id="UP000070700">
    <property type="component" value="Unassembled WGS sequence"/>
</dbReference>
<dbReference type="Pfam" id="PF01425">
    <property type="entry name" value="Amidase"/>
    <property type="match status" value="2"/>
</dbReference>
<gene>
    <name evidence="2" type="ORF">LY89DRAFT_712698</name>
</gene>
<dbReference type="SUPFAM" id="SSF75304">
    <property type="entry name" value="Amidase signature (AS) enzymes"/>
    <property type="match status" value="1"/>
</dbReference>
<dbReference type="KEGG" id="psco:LY89DRAFT_712698"/>
<feature type="domain" description="Amidase" evidence="1">
    <location>
        <begin position="161"/>
        <end position="256"/>
    </location>
</feature>
<name>A0A132B1A5_MOLSC</name>
<accession>A0A132B1A5</accession>
<dbReference type="Gene3D" id="3.90.1300.10">
    <property type="entry name" value="Amidase signature (AS) domain"/>
    <property type="match status" value="1"/>
</dbReference>
<dbReference type="RefSeq" id="XP_018060515.1">
    <property type="nucleotide sequence ID" value="XM_018217998.1"/>
</dbReference>
<dbReference type="STRING" id="149040.A0A132B1A5"/>
<evidence type="ECO:0000313" key="3">
    <source>
        <dbReference type="Proteomes" id="UP000070700"/>
    </source>
</evidence>
<dbReference type="AlphaFoldDB" id="A0A132B1A5"/>
<sequence length="529" mass="58828">MSVLSSSSVISLPSKTFVTNHHERHDFNLELLTGFIPTTVISADNEAFSFRVDDVFDNYFLEIVILIRASLVATELSALFSQYLCSIGVKRVGFVVDRSLAASKKLLDGPYFSSNEGLFRLWKLFPDSQSAFVASLYMNASIPEAAPNLAIAVPSQLYYPPSANKHLNGLRVTIKDNINIARVKTFTSSKAYGELYGSVSQSAPAIQRLLDLGVVIVGKTGMSQFADAEDPTGDCVDFHAPWNPRGDGLRSPGGSSFAGRSVRVPAASQSVYGFRPSRGTVSIDSVVLIHNDLDIIGVLSRNYHVLELVSQHLFHTTPSIIEDHAEDTRPTLIYPTHLFPIEDKAAQNMYDKTVSALKNTVEREEGQYHEKATFRAEYQAKFGRQPYVNPLAQLRWINRARMQPEHFKRFIDGIFGSRSFMVTPFKFGEPEARDIFRLAPAERVRKEFSWGMRPAFQSPMAGQPEIVFPVSQLPVFSQASHVKEKYGVIASLLGSRDMDMEILETVKSQAYKNQFYAGSCLNITQAGPS</sequence>
<proteinExistence type="predicted"/>
<evidence type="ECO:0000259" key="1">
    <source>
        <dbReference type="Pfam" id="PF01425"/>
    </source>
</evidence>
<evidence type="ECO:0000313" key="2">
    <source>
        <dbReference type="EMBL" id="KUJ06160.1"/>
    </source>
</evidence>
<dbReference type="OrthoDB" id="5423360at2759"/>
<dbReference type="GeneID" id="28827724"/>
<dbReference type="InterPro" id="IPR023631">
    <property type="entry name" value="Amidase_dom"/>
</dbReference>
<keyword evidence="3" id="KW-1185">Reference proteome</keyword>
<dbReference type="EMBL" id="KQ947455">
    <property type="protein sequence ID" value="KUJ06160.1"/>
    <property type="molecule type" value="Genomic_DNA"/>
</dbReference>
<dbReference type="InParanoid" id="A0A132B1A5"/>